<comment type="caution">
    <text evidence="1">The sequence shown here is derived from an EMBL/GenBank/DDBJ whole genome shotgun (WGS) entry which is preliminary data.</text>
</comment>
<sequence>MCLTTYFISPPWNVWDALKKICPLHGSTLGSAFHLHRMCCPLCSASSHHLTPLPILLGLRVDMFKGPDTYCQIALPRDCATYIPISSKGVSISPHSHGHGAVLFDNLISGDTFQLVLQSHTFKQPSTLCKSQHTIVEELTITHNCTGILGFR</sequence>
<dbReference type="AlphaFoldDB" id="A0A833YZ02"/>
<dbReference type="Proteomes" id="UP000664940">
    <property type="component" value="Unassembled WGS sequence"/>
</dbReference>
<dbReference type="EMBL" id="JABVXQ010000013">
    <property type="protein sequence ID" value="KAF6081755.1"/>
    <property type="molecule type" value="Genomic_DNA"/>
</dbReference>
<evidence type="ECO:0000313" key="2">
    <source>
        <dbReference type="Proteomes" id="UP000664940"/>
    </source>
</evidence>
<reference evidence="1 2" key="1">
    <citation type="journal article" date="2020" name="Nature">
        <title>Six reference-quality genomes reveal evolution of bat adaptations.</title>
        <authorList>
            <person name="Jebb D."/>
            <person name="Huang Z."/>
            <person name="Pippel M."/>
            <person name="Hughes G.M."/>
            <person name="Lavrichenko K."/>
            <person name="Devanna P."/>
            <person name="Winkler S."/>
            <person name="Jermiin L.S."/>
            <person name="Skirmuntt E.C."/>
            <person name="Katzourakis A."/>
            <person name="Burkitt-Gray L."/>
            <person name="Ray D.A."/>
            <person name="Sullivan K.A.M."/>
            <person name="Roscito J.G."/>
            <person name="Kirilenko B.M."/>
            <person name="Davalos L.M."/>
            <person name="Corthals A.P."/>
            <person name="Power M.L."/>
            <person name="Jones G."/>
            <person name="Ransome R.D."/>
            <person name="Dechmann D.K.N."/>
            <person name="Locatelli A.G."/>
            <person name="Puechmaille S.J."/>
            <person name="Fedrigo O."/>
            <person name="Jarvis E.D."/>
            <person name="Hiller M."/>
            <person name="Vernes S.C."/>
            <person name="Myers E.W."/>
            <person name="Teeling E.C."/>
        </authorList>
    </citation>
    <scope>NUCLEOTIDE SEQUENCE [LARGE SCALE GENOMIC DNA]</scope>
    <source>
        <strain evidence="1">Bat1K_MPI-CBG_1</strain>
    </source>
</reference>
<evidence type="ECO:0000313" key="1">
    <source>
        <dbReference type="EMBL" id="KAF6081755.1"/>
    </source>
</evidence>
<accession>A0A833YZ02</accession>
<organism evidence="1 2">
    <name type="scientific">Phyllostomus discolor</name>
    <name type="common">pale spear-nosed bat</name>
    <dbReference type="NCBI Taxonomy" id="89673"/>
    <lineage>
        <taxon>Eukaryota</taxon>
        <taxon>Metazoa</taxon>
        <taxon>Chordata</taxon>
        <taxon>Craniata</taxon>
        <taxon>Vertebrata</taxon>
        <taxon>Euteleostomi</taxon>
        <taxon>Mammalia</taxon>
        <taxon>Eutheria</taxon>
        <taxon>Laurasiatheria</taxon>
        <taxon>Chiroptera</taxon>
        <taxon>Yangochiroptera</taxon>
        <taxon>Phyllostomidae</taxon>
        <taxon>Phyllostominae</taxon>
        <taxon>Phyllostomus</taxon>
    </lineage>
</organism>
<proteinExistence type="predicted"/>
<gene>
    <name evidence="1" type="ORF">HJG60_008774</name>
</gene>
<protein>
    <submittedName>
        <fullName evidence="1">Uncharacterized protein</fullName>
    </submittedName>
</protein>
<name>A0A833YZ02_9CHIR</name>